<keyword evidence="4" id="KW-0963">Cytoplasm</keyword>
<protein>
    <recommendedName>
        <fullName evidence="3">tRNA threonylcarbamoyladenosine biosynthesis protein TsaE</fullName>
    </recommendedName>
    <alternativeName>
        <fullName evidence="10">t(6)A37 threonylcarbamoyladenosine biosynthesis protein TsaE</fullName>
    </alternativeName>
</protein>
<evidence type="ECO:0000256" key="8">
    <source>
        <dbReference type="ARBA" id="ARBA00022840"/>
    </source>
</evidence>
<comment type="caution">
    <text evidence="11">The sequence shown here is derived from an EMBL/GenBank/DDBJ whole genome shotgun (WGS) entry which is preliminary data.</text>
</comment>
<evidence type="ECO:0000256" key="4">
    <source>
        <dbReference type="ARBA" id="ARBA00022490"/>
    </source>
</evidence>
<evidence type="ECO:0000256" key="6">
    <source>
        <dbReference type="ARBA" id="ARBA00022723"/>
    </source>
</evidence>
<name>A0A2H3L0M2_9CHLR</name>
<dbReference type="NCBIfam" id="TIGR00150">
    <property type="entry name" value="T6A_YjeE"/>
    <property type="match status" value="1"/>
</dbReference>
<accession>A0A2H3L0M2</accession>
<dbReference type="Proteomes" id="UP000220922">
    <property type="component" value="Unassembled WGS sequence"/>
</dbReference>
<sequence>MSDHRLSAIQAANQVDFISHSPAQTERVGLRLGELLLPGDLLLLLGTFGVGKTQLVRGVARGLGSDDLVTSPSFVLVNQYRASPRFAGLPIYHVDLYRIAETAELTTLGLDELWSGEGVCLIEWPEPAAPTLPEAYLAIFLQHLSETKRQLRMAPFGQRYVELLNAFKETTFS</sequence>
<dbReference type="GO" id="GO:0002949">
    <property type="term" value="P:tRNA threonylcarbamoyladenosine modification"/>
    <property type="evidence" value="ECO:0007669"/>
    <property type="project" value="InterPro"/>
</dbReference>
<dbReference type="OrthoDB" id="9815896at2"/>
<evidence type="ECO:0000256" key="7">
    <source>
        <dbReference type="ARBA" id="ARBA00022741"/>
    </source>
</evidence>
<comment type="similarity">
    <text evidence="2">Belongs to the TsaE family.</text>
</comment>
<dbReference type="Pfam" id="PF02367">
    <property type="entry name" value="TsaE"/>
    <property type="match status" value="1"/>
</dbReference>
<evidence type="ECO:0000313" key="11">
    <source>
        <dbReference type="EMBL" id="PDV96687.1"/>
    </source>
</evidence>
<reference evidence="11 12" key="1">
    <citation type="submission" date="2016-05" db="EMBL/GenBank/DDBJ databases">
        <authorList>
            <person name="Lavstsen T."/>
            <person name="Jespersen J.S."/>
        </authorList>
    </citation>
    <scope>NUCLEOTIDE SEQUENCE [LARGE SCALE GENOMIC DNA]</scope>
    <source>
        <strain evidence="11 12">B7-9</strain>
    </source>
</reference>
<dbReference type="PANTHER" id="PTHR33540:SF2">
    <property type="entry name" value="TRNA THREONYLCARBAMOYLADENOSINE BIOSYNTHESIS PROTEIN TSAE"/>
    <property type="match status" value="1"/>
</dbReference>
<keyword evidence="5" id="KW-0819">tRNA processing</keyword>
<evidence type="ECO:0000256" key="1">
    <source>
        <dbReference type="ARBA" id="ARBA00004496"/>
    </source>
</evidence>
<evidence type="ECO:0000256" key="10">
    <source>
        <dbReference type="ARBA" id="ARBA00032441"/>
    </source>
</evidence>
<dbReference type="RefSeq" id="WP_097655197.1">
    <property type="nucleotide sequence ID" value="NZ_LYXE01000183.1"/>
</dbReference>
<dbReference type="AlphaFoldDB" id="A0A2H3L0M2"/>
<keyword evidence="6" id="KW-0479">Metal-binding</keyword>
<dbReference type="GO" id="GO:0005524">
    <property type="term" value="F:ATP binding"/>
    <property type="evidence" value="ECO:0007669"/>
    <property type="project" value="UniProtKB-KW"/>
</dbReference>
<comment type="subcellular location">
    <subcellularLocation>
        <location evidence="1">Cytoplasm</location>
    </subcellularLocation>
</comment>
<dbReference type="Gene3D" id="3.40.50.300">
    <property type="entry name" value="P-loop containing nucleotide triphosphate hydrolases"/>
    <property type="match status" value="1"/>
</dbReference>
<dbReference type="PANTHER" id="PTHR33540">
    <property type="entry name" value="TRNA THREONYLCARBAMOYLADENOSINE BIOSYNTHESIS PROTEIN TSAE"/>
    <property type="match status" value="1"/>
</dbReference>
<keyword evidence="11" id="KW-0808">Transferase</keyword>
<organism evidence="11 12">
    <name type="scientific">Candidatus Chloroploca asiatica</name>
    <dbReference type="NCBI Taxonomy" id="1506545"/>
    <lineage>
        <taxon>Bacteria</taxon>
        <taxon>Bacillati</taxon>
        <taxon>Chloroflexota</taxon>
        <taxon>Chloroflexia</taxon>
        <taxon>Chloroflexales</taxon>
        <taxon>Chloroflexineae</taxon>
        <taxon>Oscillochloridaceae</taxon>
        <taxon>Candidatus Chloroploca</taxon>
    </lineage>
</organism>
<keyword evidence="7" id="KW-0547">Nucleotide-binding</keyword>
<dbReference type="SUPFAM" id="SSF52540">
    <property type="entry name" value="P-loop containing nucleoside triphosphate hydrolases"/>
    <property type="match status" value="1"/>
</dbReference>
<keyword evidence="8" id="KW-0067">ATP-binding</keyword>
<gene>
    <name evidence="11" type="ORF">A9Q02_20335</name>
</gene>
<evidence type="ECO:0000256" key="3">
    <source>
        <dbReference type="ARBA" id="ARBA00019010"/>
    </source>
</evidence>
<evidence type="ECO:0000256" key="5">
    <source>
        <dbReference type="ARBA" id="ARBA00022694"/>
    </source>
</evidence>
<proteinExistence type="inferred from homology"/>
<evidence type="ECO:0000313" key="12">
    <source>
        <dbReference type="Proteomes" id="UP000220922"/>
    </source>
</evidence>
<dbReference type="EMBL" id="LYXE01000183">
    <property type="protein sequence ID" value="PDV96687.1"/>
    <property type="molecule type" value="Genomic_DNA"/>
</dbReference>
<dbReference type="InterPro" id="IPR027417">
    <property type="entry name" value="P-loop_NTPase"/>
</dbReference>
<keyword evidence="9" id="KW-0460">Magnesium</keyword>
<dbReference type="InterPro" id="IPR003442">
    <property type="entry name" value="T6A_TsaE"/>
</dbReference>
<evidence type="ECO:0000256" key="2">
    <source>
        <dbReference type="ARBA" id="ARBA00007599"/>
    </source>
</evidence>
<keyword evidence="12" id="KW-1185">Reference proteome</keyword>
<evidence type="ECO:0000256" key="9">
    <source>
        <dbReference type="ARBA" id="ARBA00022842"/>
    </source>
</evidence>
<dbReference type="GO" id="GO:0016740">
    <property type="term" value="F:transferase activity"/>
    <property type="evidence" value="ECO:0007669"/>
    <property type="project" value="UniProtKB-KW"/>
</dbReference>
<dbReference type="GO" id="GO:0046872">
    <property type="term" value="F:metal ion binding"/>
    <property type="evidence" value="ECO:0007669"/>
    <property type="project" value="UniProtKB-KW"/>
</dbReference>
<dbReference type="GO" id="GO:0005737">
    <property type="term" value="C:cytoplasm"/>
    <property type="evidence" value="ECO:0007669"/>
    <property type="project" value="UniProtKB-SubCell"/>
</dbReference>